<evidence type="ECO:0000313" key="1">
    <source>
        <dbReference type="EMBL" id="ECL0237011.1"/>
    </source>
</evidence>
<dbReference type="EMBL" id="AAJENB010000019">
    <property type="protein sequence ID" value="ECL0237011.1"/>
    <property type="molecule type" value="Genomic_DNA"/>
</dbReference>
<sequence>YDNIISDEQKLKLCELLNSNLSGFNLKKIKKPIIKKDELKLDLNYSKMYAKLGLNTKDQQGLMAYLMNVFNELELVLCAAKIQTIRQRTRNIFIFQKNEKLEHSEQKLVNLLISE</sequence>
<dbReference type="GO" id="GO:0016740">
    <property type="term" value="F:transferase activity"/>
    <property type="evidence" value="ECO:0007669"/>
    <property type="project" value="UniProtKB-KW"/>
</dbReference>
<organism evidence="1">
    <name type="scientific">Campylobacter jejuni</name>
    <dbReference type="NCBI Taxonomy" id="197"/>
    <lineage>
        <taxon>Bacteria</taxon>
        <taxon>Pseudomonadati</taxon>
        <taxon>Campylobacterota</taxon>
        <taxon>Epsilonproteobacteria</taxon>
        <taxon>Campylobacterales</taxon>
        <taxon>Campylobacteraceae</taxon>
        <taxon>Campylobacter</taxon>
    </lineage>
</organism>
<reference evidence="1" key="1">
    <citation type="submission" date="2019-06" db="EMBL/GenBank/DDBJ databases">
        <authorList>
            <consortium name="NARMS: The National Antimicrobial Resistance Monitoring System"/>
        </authorList>
    </citation>
    <scope>NUCLEOTIDE SEQUENCE</scope>
    <source>
        <strain evidence="1">FSIS21924655</strain>
    </source>
</reference>
<gene>
    <name evidence="1" type="ORF">FJ991_07140</name>
</gene>
<feature type="non-terminal residue" evidence="1">
    <location>
        <position position="1"/>
    </location>
</feature>
<proteinExistence type="predicted"/>
<dbReference type="AlphaFoldDB" id="A0A696VPB7"/>
<keyword evidence="1" id="KW-0808">Transferase</keyword>
<protein>
    <submittedName>
        <fullName evidence="1">Nucleotidyltransferase</fullName>
    </submittedName>
</protein>
<comment type="caution">
    <text evidence="1">The sequence shown here is derived from an EMBL/GenBank/DDBJ whole genome shotgun (WGS) entry which is preliminary data.</text>
</comment>
<name>A0A696VPB7_CAMJU</name>
<accession>A0A696VPB7</accession>